<evidence type="ECO:0000313" key="1">
    <source>
        <dbReference type="EMBL" id="CAG8734230.1"/>
    </source>
</evidence>
<proteinExistence type="predicted"/>
<feature type="non-terminal residue" evidence="1">
    <location>
        <position position="163"/>
    </location>
</feature>
<keyword evidence="2" id="KW-1185">Reference proteome</keyword>
<gene>
    <name evidence="1" type="ORF">DHETER_LOCUS13635</name>
</gene>
<protein>
    <submittedName>
        <fullName evidence="1">15097_t:CDS:1</fullName>
    </submittedName>
</protein>
<comment type="caution">
    <text evidence="1">The sequence shown here is derived from an EMBL/GenBank/DDBJ whole genome shotgun (WGS) entry which is preliminary data.</text>
</comment>
<evidence type="ECO:0000313" key="2">
    <source>
        <dbReference type="Proteomes" id="UP000789702"/>
    </source>
</evidence>
<accession>A0ACA9Q4M0</accession>
<dbReference type="Proteomes" id="UP000789702">
    <property type="component" value="Unassembled WGS sequence"/>
</dbReference>
<sequence length="163" mass="19640">MDDFDIEWNSPLCQICWINRCDIIKYPNYETYCKKCSHVKFIIKPEQKIISMNINNLLKKFPESFFSYIIKDIFISSDKHIFKIPIECQYPNEIKQVLQGQELPENINMTLNNELWYFTGEEYITPFKSEVFCNCGTLKQKKYHNCKTCQEKLVKEQMPWCFE</sequence>
<dbReference type="EMBL" id="CAJVPU010038166">
    <property type="protein sequence ID" value="CAG8734230.1"/>
    <property type="molecule type" value="Genomic_DNA"/>
</dbReference>
<name>A0ACA9Q4M0_9GLOM</name>
<organism evidence="1 2">
    <name type="scientific">Dentiscutata heterogama</name>
    <dbReference type="NCBI Taxonomy" id="1316150"/>
    <lineage>
        <taxon>Eukaryota</taxon>
        <taxon>Fungi</taxon>
        <taxon>Fungi incertae sedis</taxon>
        <taxon>Mucoromycota</taxon>
        <taxon>Glomeromycotina</taxon>
        <taxon>Glomeromycetes</taxon>
        <taxon>Diversisporales</taxon>
        <taxon>Gigasporaceae</taxon>
        <taxon>Dentiscutata</taxon>
    </lineage>
</organism>
<reference evidence="1" key="1">
    <citation type="submission" date="2021-06" db="EMBL/GenBank/DDBJ databases">
        <authorList>
            <person name="Kallberg Y."/>
            <person name="Tangrot J."/>
            <person name="Rosling A."/>
        </authorList>
    </citation>
    <scope>NUCLEOTIDE SEQUENCE</scope>
    <source>
        <strain evidence="1">IL203A</strain>
    </source>
</reference>